<sequence>MTKHQTIDATEGCFALDSLSLSPMNPRQHVPEDEIAELAESIRTAGLIQNMAGVEDGQGGVQIVAGGRRLRALQYLAQHYPESGAKNPDLTHPTVKIAPDQTIAQAWAVAENAARRNLHPADEIRAYGKMEQGGATPAVIARAFAVTEKHVYRRLALAGLPDAVIDALAANEISLGMAACFTISTDEARTLEVLDECRGRNLSDYRIKQALKPESIRDTDRRVIFVGLDAYKAEGGRISGDLFADETLLDDPDILDAVFTAKLDEAAQERTADGWKWAEATADPYIGYFQIEDAKMARLYREEGVLTPEQSERYDELAELSTRDELDEAGDAELLALHAILEGTFTDEQKAHSGVIIYVDQRGELRSAEGLVRKEDKAAAIEAGLIQPSRHTIGDDAPKSPISAKLADDLARVATGARQHAMLRDPELILSLLAYQMTGKMGYRSALGLREDEVPNFPTTEAEGYTLDKRLTTPADRPSDPFGSDLAKGFRAFRKRGQDHVMAELTRHLAALISVGDEKLGALVDKEAGTDIREVWTPTAANFFSRVGGPYLNALWCELLNLSEDHPTATSFAKLKKGEKADRLEKLFTDAETREAFSVTEAQAERIAKWLPEGMA</sequence>
<dbReference type="CDD" id="cd16406">
    <property type="entry name" value="ParB_N_like"/>
    <property type="match status" value="1"/>
</dbReference>
<evidence type="ECO:0000256" key="1">
    <source>
        <dbReference type="ARBA" id="ARBA00006295"/>
    </source>
</evidence>
<name>A0A1H9X1Z0_9RHOB</name>
<protein>
    <submittedName>
        <fullName evidence="3">ParB family protein</fullName>
    </submittedName>
</protein>
<dbReference type="SMART" id="SM00470">
    <property type="entry name" value="ParB"/>
    <property type="match status" value="1"/>
</dbReference>
<dbReference type="Gene3D" id="3.90.1530.30">
    <property type="match status" value="1"/>
</dbReference>
<dbReference type="GO" id="GO:0005694">
    <property type="term" value="C:chromosome"/>
    <property type="evidence" value="ECO:0007669"/>
    <property type="project" value="TreeGrafter"/>
</dbReference>
<accession>A0A1H9X1Z0</accession>
<dbReference type="RefSeq" id="WP_092696186.1">
    <property type="nucleotide sequence ID" value="NZ_FOGU01000016.1"/>
</dbReference>
<dbReference type="AlphaFoldDB" id="A0A1H9X1Z0"/>
<dbReference type="NCBIfam" id="TIGR00180">
    <property type="entry name" value="parB_part"/>
    <property type="match status" value="1"/>
</dbReference>
<feature type="domain" description="ParB-like N-terminal" evidence="2">
    <location>
        <begin position="12"/>
        <end position="113"/>
    </location>
</feature>
<dbReference type="Gene3D" id="1.10.10.2830">
    <property type="match status" value="1"/>
</dbReference>
<dbReference type="GO" id="GO:0007059">
    <property type="term" value="P:chromosome segregation"/>
    <property type="evidence" value="ECO:0007669"/>
    <property type="project" value="TreeGrafter"/>
</dbReference>
<proteinExistence type="inferred from homology"/>
<evidence type="ECO:0000313" key="3">
    <source>
        <dbReference type="EMBL" id="SES40125.1"/>
    </source>
</evidence>
<dbReference type="InterPro" id="IPR036086">
    <property type="entry name" value="ParB/Sulfiredoxin_sf"/>
</dbReference>
<dbReference type="SUPFAM" id="SSF109709">
    <property type="entry name" value="KorB DNA-binding domain-like"/>
    <property type="match status" value="1"/>
</dbReference>
<dbReference type="Proteomes" id="UP000198885">
    <property type="component" value="Unassembled WGS sequence"/>
</dbReference>
<dbReference type="Pfam" id="PF02195">
    <property type="entry name" value="ParB_N"/>
    <property type="match status" value="1"/>
</dbReference>
<keyword evidence="4" id="KW-1185">Reference proteome</keyword>
<dbReference type="InterPro" id="IPR004437">
    <property type="entry name" value="ParB/RepB/Spo0J"/>
</dbReference>
<dbReference type="PANTHER" id="PTHR33375:SF7">
    <property type="entry name" value="CHROMOSOME 2-PARTITIONING PROTEIN PARB-RELATED"/>
    <property type="match status" value="1"/>
</dbReference>
<gene>
    <name evidence="3" type="ORF">SAMN04490244_11674</name>
</gene>
<evidence type="ECO:0000313" key="4">
    <source>
        <dbReference type="Proteomes" id="UP000198885"/>
    </source>
</evidence>
<dbReference type="OrthoDB" id="9813122at2"/>
<dbReference type="STRING" id="641238.SAMN04490244_11674"/>
<dbReference type="SUPFAM" id="SSF110849">
    <property type="entry name" value="ParB/Sulfiredoxin"/>
    <property type="match status" value="1"/>
</dbReference>
<dbReference type="GO" id="GO:0003677">
    <property type="term" value="F:DNA binding"/>
    <property type="evidence" value="ECO:0007669"/>
    <property type="project" value="InterPro"/>
</dbReference>
<comment type="similarity">
    <text evidence="1">Belongs to the ParB family.</text>
</comment>
<organism evidence="3 4">
    <name type="scientific">Tranquillimonas rosea</name>
    <dbReference type="NCBI Taxonomy" id="641238"/>
    <lineage>
        <taxon>Bacteria</taxon>
        <taxon>Pseudomonadati</taxon>
        <taxon>Pseudomonadota</taxon>
        <taxon>Alphaproteobacteria</taxon>
        <taxon>Rhodobacterales</taxon>
        <taxon>Roseobacteraceae</taxon>
        <taxon>Tranquillimonas</taxon>
    </lineage>
</organism>
<evidence type="ECO:0000259" key="2">
    <source>
        <dbReference type="SMART" id="SM00470"/>
    </source>
</evidence>
<dbReference type="EMBL" id="FOGU01000016">
    <property type="protein sequence ID" value="SES40125.1"/>
    <property type="molecule type" value="Genomic_DNA"/>
</dbReference>
<dbReference type="PANTHER" id="PTHR33375">
    <property type="entry name" value="CHROMOSOME-PARTITIONING PROTEIN PARB-RELATED"/>
    <property type="match status" value="1"/>
</dbReference>
<dbReference type="InterPro" id="IPR050336">
    <property type="entry name" value="Chromosome_partition/occlusion"/>
</dbReference>
<dbReference type="InterPro" id="IPR003115">
    <property type="entry name" value="ParB_N"/>
</dbReference>
<reference evidence="3 4" key="1">
    <citation type="submission" date="2016-10" db="EMBL/GenBank/DDBJ databases">
        <authorList>
            <person name="de Groot N.N."/>
        </authorList>
    </citation>
    <scope>NUCLEOTIDE SEQUENCE [LARGE SCALE GENOMIC DNA]</scope>
    <source>
        <strain evidence="3 4">DSM 23042</strain>
    </source>
</reference>